<proteinExistence type="predicted"/>
<dbReference type="Pfam" id="PF00196">
    <property type="entry name" value="GerE"/>
    <property type="match status" value="1"/>
</dbReference>
<evidence type="ECO:0000313" key="4">
    <source>
        <dbReference type="Proteomes" id="UP000241614"/>
    </source>
</evidence>
<sequence length="223" mass="25892">MLNILIKESDLLFQYGLQVFLADLFQRGFREEVQFSSHFTHDGVSVADIVVLSLCVGEVFTCIPELQSRKKGIVIGLVDDECREATTPSCFEDIILISRRASVLKIREIIYFAWYKTQLPGYRWNKNVCLDCHHKKLSPQQIRIMASFYKGLSVMEIAHELNISDKTVFSHKYMLMQKFDLRNDYELIVLLNRLAEKNSAPNFFRDYLTMDIKNYEVAASSAR</sequence>
<reference evidence="3 4" key="1">
    <citation type="submission" date="2018-04" db="EMBL/GenBank/DDBJ databases">
        <title>Genome sequencing reveals highly heavy metal resistance and biotechnology application of the novel Enterobacter cloacae amazonensis isolated from wastewater river in Manaus - Amazonas.</title>
        <authorList>
            <person name="Astolfi M.C.T."/>
            <person name="Carvalho E.B.D.S."/>
            <person name="Lacerda L.B."/>
            <person name="Pinto M.V."/>
            <person name="Nogueira V.B."/>
            <person name="Barros A.M."/>
            <person name="Astolfi-Filho S."/>
        </authorList>
    </citation>
    <scope>NUCLEOTIDE SEQUENCE [LARGE SCALE GENOMIC DNA]</scope>
    <source>
        <strain evidence="4">amazonensis</strain>
    </source>
</reference>
<dbReference type="GO" id="GO:0006355">
    <property type="term" value="P:regulation of DNA-templated transcription"/>
    <property type="evidence" value="ECO:0007669"/>
    <property type="project" value="InterPro"/>
</dbReference>
<gene>
    <name evidence="3" type="ORF">DA103_09720</name>
</gene>
<comment type="caution">
    <text evidence="3">The sequence shown here is derived from an EMBL/GenBank/DDBJ whole genome shotgun (WGS) entry which is preliminary data.</text>
</comment>
<dbReference type="RefSeq" id="WP_108090130.1">
    <property type="nucleotide sequence ID" value="NZ_PZPP01000010.1"/>
</dbReference>
<dbReference type="OrthoDB" id="6547505at2"/>
<dbReference type="CDD" id="cd06170">
    <property type="entry name" value="LuxR_C_like"/>
    <property type="match status" value="1"/>
</dbReference>
<feature type="domain" description="HTH luxR-type" evidence="2">
    <location>
        <begin position="130"/>
        <end position="195"/>
    </location>
</feature>
<evidence type="ECO:0000256" key="1">
    <source>
        <dbReference type="ARBA" id="ARBA00023125"/>
    </source>
</evidence>
<dbReference type="AlphaFoldDB" id="A0A2T4Y1J7"/>
<evidence type="ECO:0000259" key="2">
    <source>
        <dbReference type="PROSITE" id="PS50043"/>
    </source>
</evidence>
<dbReference type="Proteomes" id="UP000241614">
    <property type="component" value="Unassembled WGS sequence"/>
</dbReference>
<dbReference type="InterPro" id="IPR036388">
    <property type="entry name" value="WH-like_DNA-bd_sf"/>
</dbReference>
<dbReference type="SUPFAM" id="SSF46894">
    <property type="entry name" value="C-terminal effector domain of the bipartite response regulators"/>
    <property type="match status" value="1"/>
</dbReference>
<organism evidence="3 4">
    <name type="scientific">Enterobacter cloacae</name>
    <dbReference type="NCBI Taxonomy" id="550"/>
    <lineage>
        <taxon>Bacteria</taxon>
        <taxon>Pseudomonadati</taxon>
        <taxon>Pseudomonadota</taxon>
        <taxon>Gammaproteobacteria</taxon>
        <taxon>Enterobacterales</taxon>
        <taxon>Enterobacteriaceae</taxon>
        <taxon>Enterobacter</taxon>
        <taxon>Enterobacter cloacae complex</taxon>
    </lineage>
</organism>
<dbReference type="InterPro" id="IPR000792">
    <property type="entry name" value="Tscrpt_reg_LuxR_C"/>
</dbReference>
<accession>A0A2T4Y1J7</accession>
<dbReference type="PROSITE" id="PS50043">
    <property type="entry name" value="HTH_LUXR_2"/>
    <property type="match status" value="1"/>
</dbReference>
<dbReference type="SMART" id="SM00421">
    <property type="entry name" value="HTH_LUXR"/>
    <property type="match status" value="1"/>
</dbReference>
<evidence type="ECO:0000313" key="3">
    <source>
        <dbReference type="EMBL" id="PTM36035.1"/>
    </source>
</evidence>
<keyword evidence="1" id="KW-0238">DNA-binding</keyword>
<dbReference type="PRINTS" id="PR00038">
    <property type="entry name" value="HTHLUXR"/>
</dbReference>
<protein>
    <submittedName>
        <fullName evidence="3">Helix-turn-helix transcriptional regulator</fullName>
    </submittedName>
</protein>
<name>A0A2T4Y1J7_ENTCL</name>
<dbReference type="Gene3D" id="1.10.10.10">
    <property type="entry name" value="Winged helix-like DNA-binding domain superfamily/Winged helix DNA-binding domain"/>
    <property type="match status" value="1"/>
</dbReference>
<dbReference type="GO" id="GO:0003677">
    <property type="term" value="F:DNA binding"/>
    <property type="evidence" value="ECO:0007669"/>
    <property type="project" value="UniProtKB-KW"/>
</dbReference>
<dbReference type="InterPro" id="IPR016032">
    <property type="entry name" value="Sig_transdc_resp-reg_C-effctor"/>
</dbReference>
<dbReference type="EMBL" id="PZPP01000010">
    <property type="protein sequence ID" value="PTM36035.1"/>
    <property type="molecule type" value="Genomic_DNA"/>
</dbReference>